<dbReference type="EMBL" id="KI925454">
    <property type="protein sequence ID" value="ETW86635.1"/>
    <property type="molecule type" value="Genomic_DNA"/>
</dbReference>
<dbReference type="KEGG" id="hir:HETIRDRAFT_442873"/>
<dbReference type="PANTHER" id="PTHR39475">
    <property type="entry name" value="CONIDIATION-SPECIFIC PROTEIN 6"/>
    <property type="match status" value="1"/>
</dbReference>
<dbReference type="HOGENOM" id="CLU_135765_1_0_1"/>
<feature type="compositionally biased region" description="Basic and acidic residues" evidence="1">
    <location>
        <begin position="36"/>
        <end position="53"/>
    </location>
</feature>
<feature type="compositionally biased region" description="Basic and acidic residues" evidence="1">
    <location>
        <begin position="85"/>
        <end position="109"/>
    </location>
</feature>
<organism evidence="2 3">
    <name type="scientific">Heterobasidion irregulare (strain TC 32-1)</name>
    <dbReference type="NCBI Taxonomy" id="747525"/>
    <lineage>
        <taxon>Eukaryota</taxon>
        <taxon>Fungi</taxon>
        <taxon>Dikarya</taxon>
        <taxon>Basidiomycota</taxon>
        <taxon>Agaricomycotina</taxon>
        <taxon>Agaricomycetes</taxon>
        <taxon>Russulales</taxon>
        <taxon>Bondarzewiaceae</taxon>
        <taxon>Heterobasidion</taxon>
        <taxon>Heterobasidion annosum species complex</taxon>
    </lineage>
</organism>
<protein>
    <submittedName>
        <fullName evidence="2">Uncharacterized protein</fullName>
    </submittedName>
</protein>
<accession>W4KMM4</accession>
<dbReference type="InParanoid" id="W4KMM4"/>
<sequence length="109" mass="11972">MSSGAMQSNVGNSQIYNDGDQRNPRGTNEEPSPYHAGKEHSHNDLDSKDERSIANRLAAATTKSKWDAQKTVDDPLAPATSQGHEPSHGAKVDAELQREDEQYLKQKQA</sequence>
<feature type="compositionally biased region" description="Basic and acidic residues" evidence="1">
    <location>
        <begin position="64"/>
        <end position="73"/>
    </location>
</feature>
<dbReference type="OrthoDB" id="3358750at2759"/>
<dbReference type="PANTHER" id="PTHR39475:SF1">
    <property type="entry name" value="CONIDIATION-SPECIFIC PROTEIN 6"/>
    <property type="match status" value="1"/>
</dbReference>
<feature type="compositionally biased region" description="Polar residues" evidence="1">
    <location>
        <begin position="1"/>
        <end position="16"/>
    </location>
</feature>
<keyword evidence="3" id="KW-1185">Reference proteome</keyword>
<gene>
    <name evidence="2" type="ORF">HETIRDRAFT_442873</name>
</gene>
<name>W4KMM4_HETIT</name>
<proteinExistence type="predicted"/>
<dbReference type="RefSeq" id="XP_009540638.1">
    <property type="nucleotide sequence ID" value="XM_009542343.1"/>
</dbReference>
<evidence type="ECO:0000256" key="1">
    <source>
        <dbReference type="SAM" id="MobiDB-lite"/>
    </source>
</evidence>
<dbReference type="eggNOG" id="ENOG502SC0A">
    <property type="taxonomic scope" value="Eukaryota"/>
</dbReference>
<evidence type="ECO:0000313" key="3">
    <source>
        <dbReference type="Proteomes" id="UP000030671"/>
    </source>
</evidence>
<dbReference type="Proteomes" id="UP000030671">
    <property type="component" value="Unassembled WGS sequence"/>
</dbReference>
<dbReference type="GeneID" id="20675495"/>
<feature type="region of interest" description="Disordered" evidence="1">
    <location>
        <begin position="1"/>
        <end position="109"/>
    </location>
</feature>
<dbReference type="AlphaFoldDB" id="W4KMM4"/>
<evidence type="ECO:0000313" key="2">
    <source>
        <dbReference type="EMBL" id="ETW86635.1"/>
    </source>
</evidence>
<reference evidence="2 3" key="1">
    <citation type="journal article" date="2012" name="New Phytol.">
        <title>Insight into trade-off between wood decay and parasitism from the genome of a fungal forest pathogen.</title>
        <authorList>
            <person name="Olson A."/>
            <person name="Aerts A."/>
            <person name="Asiegbu F."/>
            <person name="Belbahri L."/>
            <person name="Bouzid O."/>
            <person name="Broberg A."/>
            <person name="Canback B."/>
            <person name="Coutinho P.M."/>
            <person name="Cullen D."/>
            <person name="Dalman K."/>
            <person name="Deflorio G."/>
            <person name="van Diepen L.T."/>
            <person name="Dunand C."/>
            <person name="Duplessis S."/>
            <person name="Durling M."/>
            <person name="Gonthier P."/>
            <person name="Grimwood J."/>
            <person name="Fossdal C.G."/>
            <person name="Hansson D."/>
            <person name="Henrissat B."/>
            <person name="Hietala A."/>
            <person name="Himmelstrand K."/>
            <person name="Hoffmeister D."/>
            <person name="Hogberg N."/>
            <person name="James T.Y."/>
            <person name="Karlsson M."/>
            <person name="Kohler A."/>
            <person name="Kues U."/>
            <person name="Lee Y.H."/>
            <person name="Lin Y.C."/>
            <person name="Lind M."/>
            <person name="Lindquist E."/>
            <person name="Lombard V."/>
            <person name="Lucas S."/>
            <person name="Lunden K."/>
            <person name="Morin E."/>
            <person name="Murat C."/>
            <person name="Park J."/>
            <person name="Raffaello T."/>
            <person name="Rouze P."/>
            <person name="Salamov A."/>
            <person name="Schmutz J."/>
            <person name="Solheim H."/>
            <person name="Stahlberg J."/>
            <person name="Velez H."/>
            <person name="de Vries R.P."/>
            <person name="Wiebenga A."/>
            <person name="Woodward S."/>
            <person name="Yakovlev I."/>
            <person name="Garbelotto M."/>
            <person name="Martin F."/>
            <person name="Grigoriev I.V."/>
            <person name="Stenlid J."/>
        </authorList>
    </citation>
    <scope>NUCLEOTIDE SEQUENCE [LARGE SCALE GENOMIC DNA]</scope>
    <source>
        <strain evidence="2 3">TC 32-1</strain>
    </source>
</reference>